<dbReference type="AlphaFoldDB" id="A0A8J3JMI7"/>
<reference evidence="2 3" key="1">
    <citation type="submission" date="2021-01" db="EMBL/GenBank/DDBJ databases">
        <title>Whole genome shotgun sequence of Catellatospora bangladeshensis NBRC 107357.</title>
        <authorList>
            <person name="Komaki H."/>
            <person name="Tamura T."/>
        </authorList>
    </citation>
    <scope>NUCLEOTIDE SEQUENCE [LARGE SCALE GENOMIC DNA]</scope>
    <source>
        <strain evidence="2 3">NBRC 107357</strain>
    </source>
</reference>
<dbReference type="PANTHER" id="PTHR43317">
    <property type="entry name" value="THERMOSPERMINE SYNTHASE ACAULIS5"/>
    <property type="match status" value="1"/>
</dbReference>
<keyword evidence="1" id="KW-0620">Polyamine biosynthesis</keyword>
<organism evidence="2 3">
    <name type="scientific">Catellatospora bangladeshensis</name>
    <dbReference type="NCBI Taxonomy" id="310355"/>
    <lineage>
        <taxon>Bacteria</taxon>
        <taxon>Bacillati</taxon>
        <taxon>Actinomycetota</taxon>
        <taxon>Actinomycetes</taxon>
        <taxon>Micromonosporales</taxon>
        <taxon>Micromonosporaceae</taxon>
        <taxon>Catellatospora</taxon>
    </lineage>
</organism>
<gene>
    <name evidence="2" type="ORF">Cba03nite_46670</name>
</gene>
<dbReference type="SUPFAM" id="SSF53335">
    <property type="entry name" value="S-adenosyl-L-methionine-dependent methyltransferases"/>
    <property type="match status" value="1"/>
</dbReference>
<dbReference type="CDD" id="cd02440">
    <property type="entry name" value="AdoMet_MTases"/>
    <property type="match status" value="1"/>
</dbReference>
<protein>
    <submittedName>
        <fullName evidence="2">Spermidine synthase</fullName>
    </submittedName>
</protein>
<proteinExistence type="predicted"/>
<dbReference type="InterPro" id="IPR029063">
    <property type="entry name" value="SAM-dependent_MTases_sf"/>
</dbReference>
<dbReference type="PANTHER" id="PTHR43317:SF3">
    <property type="entry name" value="BLR2883 PROTEIN"/>
    <property type="match status" value="1"/>
</dbReference>
<evidence type="ECO:0000256" key="1">
    <source>
        <dbReference type="ARBA" id="ARBA00023115"/>
    </source>
</evidence>
<dbReference type="Gene3D" id="3.40.50.150">
    <property type="entry name" value="Vaccinia Virus protein VP39"/>
    <property type="match status" value="1"/>
</dbReference>
<dbReference type="EMBL" id="BONF01000028">
    <property type="protein sequence ID" value="GIF83318.1"/>
    <property type="molecule type" value="Genomic_DNA"/>
</dbReference>
<evidence type="ECO:0000313" key="2">
    <source>
        <dbReference type="EMBL" id="GIF83318.1"/>
    </source>
</evidence>
<evidence type="ECO:0000313" key="3">
    <source>
        <dbReference type="Proteomes" id="UP000601223"/>
    </source>
</evidence>
<dbReference type="GO" id="GO:0006596">
    <property type="term" value="P:polyamine biosynthetic process"/>
    <property type="evidence" value="ECO:0007669"/>
    <property type="project" value="UniProtKB-KW"/>
</dbReference>
<comment type="caution">
    <text evidence="2">The sequence shown here is derived from an EMBL/GenBank/DDBJ whole genome shotgun (WGS) entry which is preliminary data.</text>
</comment>
<dbReference type="RefSeq" id="WP_203749962.1">
    <property type="nucleotide sequence ID" value="NZ_BONF01000028.1"/>
</dbReference>
<keyword evidence="3" id="KW-1185">Reference proteome</keyword>
<dbReference type="Proteomes" id="UP000601223">
    <property type="component" value="Unassembled WGS sequence"/>
</dbReference>
<sequence>MDSGAVTVARTGTVRGELVLRESGGHYEVISNGVFLMDTRAGESERLLVRAALDAVPPGSRLLIGGLGVGFSLAEAAASPRPAEIVVIEIEPALVGWHRGPLGRFSAGALDDPRVRVVTADIVTWLAGTDERFDAICLDVDNGPDWTVFDTNAQLYGGDGLALLRARLTPGGVLAVWSASASPAYAARLADAVGPVETLAVEVARGEPDVVYLARQKARDRV</sequence>
<name>A0A8J3JMI7_9ACTN</name>
<accession>A0A8J3JMI7</accession>
<dbReference type="Pfam" id="PF01564">
    <property type="entry name" value="Spermine_synth"/>
    <property type="match status" value="1"/>
</dbReference>